<accession>A0A840G0Q0</accession>
<evidence type="ECO:0000313" key="1">
    <source>
        <dbReference type="EMBL" id="MBB4224877.1"/>
    </source>
</evidence>
<evidence type="ECO:0000313" key="2">
    <source>
        <dbReference type="Proteomes" id="UP000524450"/>
    </source>
</evidence>
<protein>
    <submittedName>
        <fullName evidence="1">Uncharacterized protein</fullName>
    </submittedName>
</protein>
<proteinExistence type="predicted"/>
<dbReference type="RefSeq" id="WP_184641742.1">
    <property type="nucleotide sequence ID" value="NZ_JACIFZ010000009.1"/>
</dbReference>
<reference evidence="1 2" key="1">
    <citation type="submission" date="2020-08" db="EMBL/GenBank/DDBJ databases">
        <title>Genomic Encyclopedia of Type Strains, Phase IV (KMG-V): Genome sequencing to study the core and pangenomes of soil and plant-associated prokaryotes.</title>
        <authorList>
            <person name="Whitman W."/>
        </authorList>
    </citation>
    <scope>NUCLEOTIDE SEQUENCE [LARGE SCALE GENOMIC DNA]</scope>
    <source>
        <strain evidence="1 2">34/80</strain>
    </source>
</reference>
<organism evidence="1 2">
    <name type="scientific">Variovorax guangxiensis</name>
    <dbReference type="NCBI Taxonomy" id="1775474"/>
    <lineage>
        <taxon>Bacteria</taxon>
        <taxon>Pseudomonadati</taxon>
        <taxon>Pseudomonadota</taxon>
        <taxon>Betaproteobacteria</taxon>
        <taxon>Burkholderiales</taxon>
        <taxon>Comamonadaceae</taxon>
        <taxon>Variovorax</taxon>
    </lineage>
</organism>
<dbReference type="AlphaFoldDB" id="A0A840G0Q0"/>
<dbReference type="EMBL" id="JACIFZ010000009">
    <property type="protein sequence ID" value="MBB4224877.1"/>
    <property type="molecule type" value="Genomic_DNA"/>
</dbReference>
<dbReference type="Proteomes" id="UP000524450">
    <property type="component" value="Unassembled WGS sequence"/>
</dbReference>
<gene>
    <name evidence="1" type="ORF">GGD71_005686</name>
</gene>
<sequence length="56" mass="6198">MGGVEFALCPGSLPRLDYAFPLQLRLGKKLQPMPIYFFGAFLIVSLSQQAWISAPI</sequence>
<comment type="caution">
    <text evidence="1">The sequence shown here is derived from an EMBL/GenBank/DDBJ whole genome shotgun (WGS) entry which is preliminary data.</text>
</comment>
<name>A0A840G0Q0_9BURK</name>